<reference evidence="4 5" key="1">
    <citation type="submission" date="2018-08" db="EMBL/GenBank/DDBJ databases">
        <title>Sequencing the genomes of 1000 actinobacteria strains.</title>
        <authorList>
            <person name="Klenk H.-P."/>
        </authorList>
    </citation>
    <scope>NUCLEOTIDE SEQUENCE [LARGE SCALE GENOMIC DNA]</scope>
    <source>
        <strain evidence="4 5">DSM 22967</strain>
    </source>
</reference>
<dbReference type="Gene3D" id="1.10.357.10">
    <property type="entry name" value="Tetracycline Repressor, domain 2"/>
    <property type="match status" value="1"/>
</dbReference>
<dbReference type="SUPFAM" id="SSF46689">
    <property type="entry name" value="Homeodomain-like"/>
    <property type="match status" value="1"/>
</dbReference>
<dbReference type="InterPro" id="IPR036271">
    <property type="entry name" value="Tet_transcr_reg_TetR-rel_C_sf"/>
</dbReference>
<dbReference type="Pfam" id="PF19344">
    <property type="entry name" value="TetR_C_32"/>
    <property type="match status" value="1"/>
</dbReference>
<dbReference type="GO" id="GO:0000976">
    <property type="term" value="F:transcription cis-regulatory region binding"/>
    <property type="evidence" value="ECO:0007669"/>
    <property type="project" value="TreeGrafter"/>
</dbReference>
<dbReference type="AlphaFoldDB" id="A0A3D9US76"/>
<keyword evidence="5" id="KW-1185">Reference proteome</keyword>
<comment type="caution">
    <text evidence="4">The sequence shown here is derived from an EMBL/GenBank/DDBJ whole genome shotgun (WGS) entry which is preliminary data.</text>
</comment>
<proteinExistence type="predicted"/>
<dbReference type="InterPro" id="IPR050109">
    <property type="entry name" value="HTH-type_TetR-like_transc_reg"/>
</dbReference>
<evidence type="ECO:0000259" key="3">
    <source>
        <dbReference type="PROSITE" id="PS50977"/>
    </source>
</evidence>
<accession>A0A3D9US76</accession>
<dbReference type="OrthoDB" id="4542604at2"/>
<dbReference type="SUPFAM" id="SSF48498">
    <property type="entry name" value="Tetracyclin repressor-like, C-terminal domain"/>
    <property type="match status" value="1"/>
</dbReference>
<dbReference type="InterPro" id="IPR001647">
    <property type="entry name" value="HTH_TetR"/>
</dbReference>
<sequence>MTSETNRLDGRDTRWTTHRVQRRRQLVEAAIKAIRKHGATVGMDDIAATAGTSKTVIYRHLGDRLGLYLAVVEAVDSLILSDFDKAISSGIDPDDPASLRDADPHAVLVAVIDSYLRLVENDPEVYRFVVRRPLVDLPAEADPVAGLTDAIAGRLSELFTAALTAAGRDTSPARTWGHALVGYVREAADRWLADPDRPPRAQVVQHLAEFASVGLTGVLRPVDGAEAATTSDLSPRNR</sequence>
<gene>
    <name evidence="4" type="ORF">DFJ65_3267</name>
</gene>
<dbReference type="GO" id="GO:0003700">
    <property type="term" value="F:DNA-binding transcription factor activity"/>
    <property type="evidence" value="ECO:0007669"/>
    <property type="project" value="TreeGrafter"/>
</dbReference>
<evidence type="ECO:0000313" key="4">
    <source>
        <dbReference type="EMBL" id="REF32167.1"/>
    </source>
</evidence>
<dbReference type="Proteomes" id="UP000256253">
    <property type="component" value="Unassembled WGS sequence"/>
</dbReference>
<dbReference type="Pfam" id="PF00440">
    <property type="entry name" value="TetR_N"/>
    <property type="match status" value="1"/>
</dbReference>
<dbReference type="InterPro" id="IPR009057">
    <property type="entry name" value="Homeodomain-like_sf"/>
</dbReference>
<evidence type="ECO:0000256" key="2">
    <source>
        <dbReference type="PROSITE-ProRule" id="PRU00335"/>
    </source>
</evidence>
<dbReference type="PANTHER" id="PTHR30055">
    <property type="entry name" value="HTH-TYPE TRANSCRIPTIONAL REGULATOR RUTR"/>
    <property type="match status" value="1"/>
</dbReference>
<dbReference type="PROSITE" id="PS50977">
    <property type="entry name" value="HTH_TETR_2"/>
    <property type="match status" value="1"/>
</dbReference>
<feature type="domain" description="HTH tetR-type" evidence="3">
    <location>
        <begin position="20"/>
        <end position="79"/>
    </location>
</feature>
<organism evidence="4 5">
    <name type="scientific">Calidifontibacter indicus</name>
    <dbReference type="NCBI Taxonomy" id="419650"/>
    <lineage>
        <taxon>Bacteria</taxon>
        <taxon>Bacillati</taxon>
        <taxon>Actinomycetota</taxon>
        <taxon>Actinomycetes</taxon>
        <taxon>Micrococcales</taxon>
        <taxon>Dermacoccaceae</taxon>
        <taxon>Calidifontibacter</taxon>
    </lineage>
</organism>
<name>A0A3D9US76_9MICO</name>
<dbReference type="PANTHER" id="PTHR30055:SF160">
    <property type="entry name" value="TRANSCRIPTIONAL REGULATORY PROTEIN (PROBABLY ASNC-FAMILY)-RELATED"/>
    <property type="match status" value="1"/>
</dbReference>
<dbReference type="RefSeq" id="WP_115923913.1">
    <property type="nucleotide sequence ID" value="NZ_QTUA01000001.1"/>
</dbReference>
<feature type="DNA-binding region" description="H-T-H motif" evidence="2">
    <location>
        <begin position="42"/>
        <end position="61"/>
    </location>
</feature>
<keyword evidence="1 2" id="KW-0238">DNA-binding</keyword>
<dbReference type="InterPro" id="IPR045823">
    <property type="entry name" value="TetR_C_32"/>
</dbReference>
<protein>
    <submittedName>
        <fullName evidence="4">TetR family transcriptional regulator</fullName>
    </submittedName>
</protein>
<dbReference type="EMBL" id="QTUA01000001">
    <property type="protein sequence ID" value="REF32167.1"/>
    <property type="molecule type" value="Genomic_DNA"/>
</dbReference>
<evidence type="ECO:0000256" key="1">
    <source>
        <dbReference type="ARBA" id="ARBA00023125"/>
    </source>
</evidence>
<evidence type="ECO:0000313" key="5">
    <source>
        <dbReference type="Proteomes" id="UP000256253"/>
    </source>
</evidence>